<reference evidence="1" key="1">
    <citation type="submission" date="2021-03" db="EMBL/GenBank/DDBJ databases">
        <authorList>
            <person name="Tagirdzhanova G."/>
        </authorList>
    </citation>
    <scope>NUCLEOTIDE SEQUENCE</scope>
</reference>
<comment type="caution">
    <text evidence="1">The sequence shown here is derived from an EMBL/GenBank/DDBJ whole genome shotgun (WGS) entry which is preliminary data.</text>
</comment>
<protein>
    <submittedName>
        <fullName evidence="1">Uncharacterized protein</fullName>
    </submittedName>
</protein>
<keyword evidence="2" id="KW-1185">Reference proteome</keyword>
<accession>A0A8H3J681</accession>
<dbReference type="Proteomes" id="UP000664521">
    <property type="component" value="Unassembled WGS sequence"/>
</dbReference>
<name>A0A8H3J681_9LECA</name>
<sequence length="91" mass="10371">MSVASKTTVNIALGDVVMLSSKFKEMPTFSVAWMQDSAKTTSIYRKASYHVSYEFVSSKKDDRDRKEILVFVATEYMTDAYAFVLNHLTQL</sequence>
<dbReference type="AlphaFoldDB" id="A0A8H3J681"/>
<organism evidence="1 2">
    <name type="scientific">Heterodermia speciosa</name>
    <dbReference type="NCBI Taxonomy" id="116794"/>
    <lineage>
        <taxon>Eukaryota</taxon>
        <taxon>Fungi</taxon>
        <taxon>Dikarya</taxon>
        <taxon>Ascomycota</taxon>
        <taxon>Pezizomycotina</taxon>
        <taxon>Lecanoromycetes</taxon>
        <taxon>OSLEUM clade</taxon>
        <taxon>Lecanoromycetidae</taxon>
        <taxon>Caliciales</taxon>
        <taxon>Physciaceae</taxon>
        <taxon>Heterodermia</taxon>
    </lineage>
</organism>
<gene>
    <name evidence="1" type="ORF">HETSPECPRED_003638</name>
</gene>
<dbReference type="EMBL" id="CAJPDS010000203">
    <property type="protein sequence ID" value="CAF9941527.1"/>
    <property type="molecule type" value="Genomic_DNA"/>
</dbReference>
<evidence type="ECO:0000313" key="1">
    <source>
        <dbReference type="EMBL" id="CAF9941527.1"/>
    </source>
</evidence>
<proteinExistence type="predicted"/>
<evidence type="ECO:0000313" key="2">
    <source>
        <dbReference type="Proteomes" id="UP000664521"/>
    </source>
</evidence>